<evidence type="ECO:0000256" key="3">
    <source>
        <dbReference type="ARBA" id="ARBA00023155"/>
    </source>
</evidence>
<dbReference type="OrthoDB" id="6159439at2759"/>
<dbReference type="FunFam" id="1.10.10.60:FF:000679">
    <property type="entry name" value="Homeobox protein aristaless"/>
    <property type="match status" value="1"/>
</dbReference>
<dbReference type="SMART" id="SM00389">
    <property type="entry name" value="HOX"/>
    <property type="match status" value="1"/>
</dbReference>
<dbReference type="Proteomes" id="UP000267096">
    <property type="component" value="Unassembled WGS sequence"/>
</dbReference>
<feature type="DNA-binding region" description="Homeobox" evidence="5">
    <location>
        <begin position="90"/>
        <end position="149"/>
    </location>
</feature>
<dbReference type="PROSITE" id="PS00027">
    <property type="entry name" value="HOMEOBOX_1"/>
    <property type="match status" value="1"/>
</dbReference>
<gene>
    <name evidence="9" type="ORF">ASIM_LOCUS1094</name>
</gene>
<dbReference type="GO" id="GO:0000981">
    <property type="term" value="F:DNA-binding transcription factor activity, RNA polymerase II-specific"/>
    <property type="evidence" value="ECO:0007669"/>
    <property type="project" value="InterPro"/>
</dbReference>
<keyword evidence="3 5" id="KW-0371">Homeobox</keyword>
<evidence type="ECO:0000256" key="1">
    <source>
        <dbReference type="ARBA" id="ARBA00004123"/>
    </source>
</evidence>
<dbReference type="InterPro" id="IPR001356">
    <property type="entry name" value="HD"/>
</dbReference>
<evidence type="ECO:0000256" key="2">
    <source>
        <dbReference type="ARBA" id="ARBA00023125"/>
    </source>
</evidence>
<evidence type="ECO:0000256" key="4">
    <source>
        <dbReference type="ARBA" id="ARBA00023242"/>
    </source>
</evidence>
<dbReference type="SUPFAM" id="SSF46689">
    <property type="entry name" value="Homeodomain-like"/>
    <property type="match status" value="1"/>
</dbReference>
<feature type="compositionally biased region" description="Low complexity" evidence="7">
    <location>
        <begin position="160"/>
        <end position="175"/>
    </location>
</feature>
<dbReference type="GO" id="GO:0005634">
    <property type="term" value="C:nucleus"/>
    <property type="evidence" value="ECO:0007669"/>
    <property type="project" value="UniProtKB-SubCell"/>
</dbReference>
<evidence type="ECO:0000256" key="6">
    <source>
        <dbReference type="RuleBase" id="RU000682"/>
    </source>
</evidence>
<dbReference type="GO" id="GO:0000977">
    <property type="term" value="F:RNA polymerase II transcription regulatory region sequence-specific DNA binding"/>
    <property type="evidence" value="ECO:0007669"/>
    <property type="project" value="TreeGrafter"/>
</dbReference>
<reference evidence="9 10" key="2">
    <citation type="submission" date="2018-11" db="EMBL/GenBank/DDBJ databases">
        <authorList>
            <consortium name="Pathogen Informatics"/>
        </authorList>
    </citation>
    <scope>NUCLEOTIDE SEQUENCE [LARGE SCALE GENOMIC DNA]</scope>
</reference>
<dbReference type="WBParaSite" id="ASIM_0000120601-mRNA-1">
    <property type="protein sequence ID" value="ASIM_0000120601-mRNA-1"/>
    <property type="gene ID" value="ASIM_0000120601"/>
</dbReference>
<dbReference type="AlphaFoldDB" id="A0A0M3J112"/>
<proteinExistence type="predicted"/>
<name>A0A0M3J112_ANISI</name>
<dbReference type="Pfam" id="PF00046">
    <property type="entry name" value="Homeodomain"/>
    <property type="match status" value="1"/>
</dbReference>
<organism evidence="11">
    <name type="scientific">Anisakis simplex</name>
    <name type="common">Herring worm</name>
    <dbReference type="NCBI Taxonomy" id="6269"/>
    <lineage>
        <taxon>Eukaryota</taxon>
        <taxon>Metazoa</taxon>
        <taxon>Ecdysozoa</taxon>
        <taxon>Nematoda</taxon>
        <taxon>Chromadorea</taxon>
        <taxon>Rhabditida</taxon>
        <taxon>Spirurina</taxon>
        <taxon>Ascaridomorpha</taxon>
        <taxon>Ascaridoidea</taxon>
        <taxon>Anisakidae</taxon>
        <taxon>Anisakis</taxon>
        <taxon>Anisakis simplex complex</taxon>
    </lineage>
</organism>
<dbReference type="GO" id="GO:0030182">
    <property type="term" value="P:neuron differentiation"/>
    <property type="evidence" value="ECO:0007669"/>
    <property type="project" value="UniProtKB-ARBA"/>
</dbReference>
<protein>
    <submittedName>
        <fullName evidence="11">Homeobox protein ceh-36 (inferred by orthology to a C. elegans protein)</fullName>
    </submittedName>
</protein>
<reference evidence="11" key="1">
    <citation type="submission" date="2017-02" db="UniProtKB">
        <authorList>
            <consortium name="WormBaseParasite"/>
        </authorList>
    </citation>
    <scope>IDENTIFICATION</scope>
</reference>
<comment type="subcellular location">
    <subcellularLocation>
        <location evidence="1 5 6">Nucleus</location>
    </subcellularLocation>
</comment>
<dbReference type="PANTHER" id="PTHR24329:SF543">
    <property type="entry name" value="FI01017P-RELATED"/>
    <property type="match status" value="1"/>
</dbReference>
<dbReference type="EMBL" id="UYRR01001017">
    <property type="protein sequence ID" value="VDK18407.1"/>
    <property type="molecule type" value="Genomic_DNA"/>
</dbReference>
<dbReference type="CDD" id="cd00086">
    <property type="entry name" value="homeodomain"/>
    <property type="match status" value="1"/>
</dbReference>
<evidence type="ECO:0000313" key="9">
    <source>
        <dbReference type="EMBL" id="VDK18407.1"/>
    </source>
</evidence>
<dbReference type="PANTHER" id="PTHR24329">
    <property type="entry name" value="HOMEOBOX PROTEIN ARISTALESS"/>
    <property type="match status" value="1"/>
</dbReference>
<evidence type="ECO:0000256" key="5">
    <source>
        <dbReference type="PROSITE-ProRule" id="PRU00108"/>
    </source>
</evidence>
<dbReference type="InterPro" id="IPR050649">
    <property type="entry name" value="Paired_Homeobox_TFs"/>
</dbReference>
<sequence>MVNNNSPYPFNNFPFTHQPSFPYSSNPVFSGYLTPATAATAVSAAASSTSLQTYLIPQSSTQFFVILLQKVLRILHLTVLSADCVRKSTGRRERTTFNPMQLQFLESIFKETHYPDVYHREQIAEKVGLQESRIQVWFKNRRAKDRQQKRLGLQSMRANLSSVSSHNNTSTNQTQTPPPAEPIKTSSTPPKAISPLLIPGSLEFNLKAANKISTLSLKNSTVKDENDFSKNEFKTTFSPFETTPNIASWPPPYPTITAQTAYPSSYPNAQSSSFNFGTGATAAQNYYHHHNPYPTDFYNPYTQPSAAAYQSYQSMFSGFNSAASNGMTDIQRSTL</sequence>
<keyword evidence="4 5" id="KW-0539">Nucleus</keyword>
<accession>A0A0M3J112</accession>
<keyword evidence="10" id="KW-1185">Reference proteome</keyword>
<evidence type="ECO:0000259" key="8">
    <source>
        <dbReference type="PROSITE" id="PS50071"/>
    </source>
</evidence>
<feature type="region of interest" description="Disordered" evidence="7">
    <location>
        <begin position="160"/>
        <end position="192"/>
    </location>
</feature>
<dbReference type="InterPro" id="IPR017970">
    <property type="entry name" value="Homeobox_CS"/>
</dbReference>
<evidence type="ECO:0000313" key="10">
    <source>
        <dbReference type="Proteomes" id="UP000267096"/>
    </source>
</evidence>
<dbReference type="PROSITE" id="PS50071">
    <property type="entry name" value="HOMEOBOX_2"/>
    <property type="match status" value="1"/>
</dbReference>
<dbReference type="InterPro" id="IPR009057">
    <property type="entry name" value="Homeodomain-like_sf"/>
</dbReference>
<keyword evidence="2 5" id="KW-0238">DNA-binding</keyword>
<evidence type="ECO:0000256" key="7">
    <source>
        <dbReference type="SAM" id="MobiDB-lite"/>
    </source>
</evidence>
<evidence type="ECO:0000313" key="11">
    <source>
        <dbReference type="WBParaSite" id="ASIM_0000120601-mRNA-1"/>
    </source>
</evidence>
<feature type="domain" description="Homeobox" evidence="8">
    <location>
        <begin position="88"/>
        <end position="148"/>
    </location>
</feature>
<dbReference type="Gene3D" id="1.10.10.60">
    <property type="entry name" value="Homeodomain-like"/>
    <property type="match status" value="1"/>
</dbReference>